<dbReference type="CDD" id="cd12913">
    <property type="entry name" value="PDC1_MCP_like"/>
    <property type="match status" value="1"/>
</dbReference>
<dbReference type="SMART" id="SM00388">
    <property type="entry name" value="HisKA"/>
    <property type="match status" value="1"/>
</dbReference>
<sequence>MFSRLAFRHKLLLLILTPVMILYTGLFYIGRARLSEQDKKDAQQWMRELVQQYALQLDSNLQEIEEIALTTANAIEALPNPSEAQLYNFLSLNVIQNPLIYGAGIAYQPNAYSPQQRLFAPYVFLDENDRPVRVNIGTVNDYSQPGQGFEWYSQPMASKLPRWSSPYFDDGVGNVLMVTYSVPFRRNGQVQGVATVDLPLVSLKSRIDIQGLQDREFFILDRQGKLIFHDNDALIEQSIFDVAERKGRPDIRELGEMMLSGQTGDIAMEKWEGEGQQWVFFAPIRNTDWSLAIRLDEDDVLAFIYEQTQVGIIILIVSIGIMIVIVWLASSYLTHPLTQLDTAAKEIAQGNLDVQVEFNTRDEIGNLSRTFSNMARQLKSSITNLKDFNQRLEDLVNERTEALEAANAILQHKERLLQNQNTALITLSRSVNIQKGHLGAALKEIVEITAHTLEVDRVGIWQLRGENLVCIELFDRRGEAYRKLTATPMDDCQDFMEYFRAGESLILNCIATDDRSQVLRNYCEANDVQALVSMPIALSTELVGILSVEVVKQPHKWSLEETTFASNITDIVALAIASRDRRQAEVEMLKSKESAEAANKAKSVFLANMSHELRTPLNAILGFSQLMLGDRSLGDKQHQTVETINRSGEHLLGLINDVLDMAKIEAGRIVLQTSAFNLSRALKTIEEMLKVRAQAKNLQLVFDLADNLPEAIITDETKLRQVLVNLLGNAIKFTKEGGVALKVNYQNTPEPQLLFEISDTGIGMGPDELKLLFQPFVQTDSSKKVSEGTGLGLAISRQFVQLMGGDIQVTSKKGEGTTFSFAIQVELADVSAVATEETKAKVIGLAPGQPEYRILIVDDVPENRELLHRLLEPIGFKLKEACNGKEAVEQWQIWDPHIILMDIKMPVMDGRAATRHIKTHLGDRSTKIFAVTASTFEQEKEELLKNGCDDFIPKPFRNRMVLDRLAKHLNLTYTYASTTPTKESNSTPAIAPIELDRDTLMIMPREWIGELHQAAKKLNSKRVKELLQEIPESEAALSLSLNQLVKSFRFDRLVELTMP</sequence>
<dbReference type="InterPro" id="IPR003660">
    <property type="entry name" value="HAMP_dom"/>
</dbReference>
<keyword evidence="14" id="KW-0067">ATP-binding</keyword>
<keyword evidence="10" id="KW-1133">Transmembrane helix</keyword>
<dbReference type="InterPro" id="IPR029016">
    <property type="entry name" value="GAF-like_dom_sf"/>
</dbReference>
<evidence type="ECO:0000256" key="2">
    <source>
        <dbReference type="ARBA" id="ARBA00004370"/>
    </source>
</evidence>
<keyword evidence="4 8" id="KW-0597">Phosphoprotein</keyword>
<dbReference type="Gene3D" id="3.30.450.40">
    <property type="match status" value="1"/>
</dbReference>
<dbReference type="EC" id="2.7.13.3" evidence="3"/>
<evidence type="ECO:0000256" key="7">
    <source>
        <dbReference type="ARBA" id="ARBA00023012"/>
    </source>
</evidence>
<evidence type="ECO:0000256" key="8">
    <source>
        <dbReference type="PROSITE-ProRule" id="PRU00169"/>
    </source>
</evidence>
<dbReference type="Gene3D" id="6.10.340.10">
    <property type="match status" value="1"/>
</dbReference>
<feature type="coiled-coil region" evidence="9">
    <location>
        <begin position="378"/>
        <end position="405"/>
    </location>
</feature>
<feature type="domain" description="Histidine kinase" evidence="11">
    <location>
        <begin position="608"/>
        <end position="827"/>
    </location>
</feature>
<dbReference type="Gene3D" id="3.40.50.2300">
    <property type="match status" value="1"/>
</dbReference>
<dbReference type="Pfam" id="PF00512">
    <property type="entry name" value="HisKA"/>
    <property type="match status" value="1"/>
</dbReference>
<dbReference type="SUPFAM" id="SSF55874">
    <property type="entry name" value="ATPase domain of HSP90 chaperone/DNA topoisomerase II/histidine kinase"/>
    <property type="match status" value="1"/>
</dbReference>
<dbReference type="Pfam" id="PF01590">
    <property type="entry name" value="GAF"/>
    <property type="match status" value="1"/>
</dbReference>
<dbReference type="SMART" id="SM00448">
    <property type="entry name" value="REC"/>
    <property type="match status" value="1"/>
</dbReference>
<dbReference type="InterPro" id="IPR004358">
    <property type="entry name" value="Sig_transdc_His_kin-like_C"/>
</dbReference>
<keyword evidence="5" id="KW-0808">Transferase</keyword>
<feature type="transmembrane region" description="Helical" evidence="10">
    <location>
        <begin position="12"/>
        <end position="30"/>
    </location>
</feature>
<evidence type="ECO:0000256" key="3">
    <source>
        <dbReference type="ARBA" id="ARBA00012438"/>
    </source>
</evidence>
<dbReference type="SMART" id="SM00065">
    <property type="entry name" value="GAF"/>
    <property type="match status" value="1"/>
</dbReference>
<dbReference type="InterPro" id="IPR036097">
    <property type="entry name" value="HisK_dim/P_sf"/>
</dbReference>
<dbReference type="InterPro" id="IPR001789">
    <property type="entry name" value="Sig_transdc_resp-reg_receiver"/>
</dbReference>
<dbReference type="CDD" id="cd16922">
    <property type="entry name" value="HATPase_EvgS-ArcB-TorS-like"/>
    <property type="match status" value="1"/>
</dbReference>
<evidence type="ECO:0000256" key="5">
    <source>
        <dbReference type="ARBA" id="ARBA00022679"/>
    </source>
</evidence>
<evidence type="ECO:0000313" key="14">
    <source>
        <dbReference type="EMBL" id="MDG2990089.1"/>
    </source>
</evidence>
<dbReference type="SUPFAM" id="SSF55781">
    <property type="entry name" value="GAF domain-like"/>
    <property type="match status" value="1"/>
</dbReference>
<proteinExistence type="predicted"/>
<evidence type="ECO:0000256" key="6">
    <source>
        <dbReference type="ARBA" id="ARBA00022777"/>
    </source>
</evidence>
<feature type="transmembrane region" description="Helical" evidence="10">
    <location>
        <begin position="310"/>
        <end position="329"/>
    </location>
</feature>
<dbReference type="SUPFAM" id="SSF47384">
    <property type="entry name" value="Homodimeric domain of signal transducing histidine kinase"/>
    <property type="match status" value="1"/>
</dbReference>
<evidence type="ECO:0000256" key="4">
    <source>
        <dbReference type="ARBA" id="ARBA00022553"/>
    </source>
</evidence>
<protein>
    <recommendedName>
        <fullName evidence="3">histidine kinase</fullName>
        <ecNumber evidence="3">2.7.13.3</ecNumber>
    </recommendedName>
</protein>
<evidence type="ECO:0000256" key="10">
    <source>
        <dbReference type="SAM" id="Phobius"/>
    </source>
</evidence>
<evidence type="ECO:0000313" key="15">
    <source>
        <dbReference type="Proteomes" id="UP001154265"/>
    </source>
</evidence>
<reference evidence="14" key="1">
    <citation type="journal article" date="2022" name="Genome Biol. Evol.">
        <title>A New Gene Family Diagnostic for Intracellular Biomineralization of Amorphous Ca Carbonates by Cyanobacteria.</title>
        <authorList>
            <person name="Benzerara K."/>
            <person name="Duprat E."/>
            <person name="Bitard-Feildel T."/>
            <person name="Caumes G."/>
            <person name="Cassier-Chauvat C."/>
            <person name="Chauvat F."/>
            <person name="Dezi M."/>
            <person name="Diop S.I."/>
            <person name="Gaschignard G."/>
            <person name="Gorgen S."/>
            <person name="Gugger M."/>
            <person name="Lopez-Garcia P."/>
            <person name="Millet M."/>
            <person name="Skouri-Panet F."/>
            <person name="Moreira D."/>
            <person name="Callebaut I."/>
        </authorList>
    </citation>
    <scope>NUCLEOTIDE SEQUENCE</scope>
    <source>
        <strain evidence="14">G9</strain>
    </source>
</reference>
<name>A0ABT6EWD5_9SYNE</name>
<dbReference type="PROSITE" id="PS50110">
    <property type="entry name" value="RESPONSE_REGULATORY"/>
    <property type="match status" value="1"/>
</dbReference>
<dbReference type="InterPro" id="IPR003018">
    <property type="entry name" value="GAF"/>
</dbReference>
<accession>A0ABT6EWD5</accession>
<dbReference type="Gene3D" id="3.30.450.20">
    <property type="entry name" value="PAS domain"/>
    <property type="match status" value="1"/>
</dbReference>
<dbReference type="SUPFAM" id="SSF52172">
    <property type="entry name" value="CheY-like"/>
    <property type="match status" value="1"/>
</dbReference>
<evidence type="ECO:0000256" key="1">
    <source>
        <dbReference type="ARBA" id="ARBA00000085"/>
    </source>
</evidence>
<dbReference type="Pfam" id="PF00672">
    <property type="entry name" value="HAMP"/>
    <property type="match status" value="1"/>
</dbReference>
<dbReference type="Gene3D" id="3.30.565.10">
    <property type="entry name" value="Histidine kinase-like ATPase, C-terminal domain"/>
    <property type="match status" value="1"/>
</dbReference>
<evidence type="ECO:0000256" key="9">
    <source>
        <dbReference type="SAM" id="Coils"/>
    </source>
</evidence>
<dbReference type="SMART" id="SM00387">
    <property type="entry name" value="HATPase_c"/>
    <property type="match status" value="1"/>
</dbReference>
<keyword evidence="9" id="KW-0175">Coiled coil</keyword>
<dbReference type="SUPFAM" id="SSF158472">
    <property type="entry name" value="HAMP domain-like"/>
    <property type="match status" value="1"/>
</dbReference>
<dbReference type="InterPro" id="IPR036890">
    <property type="entry name" value="HATPase_C_sf"/>
</dbReference>
<keyword evidence="7" id="KW-0902">Two-component regulatory system</keyword>
<dbReference type="CDD" id="cd12912">
    <property type="entry name" value="PDC2_MCP_like"/>
    <property type="match status" value="1"/>
</dbReference>
<dbReference type="SMART" id="SM00304">
    <property type="entry name" value="HAMP"/>
    <property type="match status" value="1"/>
</dbReference>
<dbReference type="Proteomes" id="UP001154265">
    <property type="component" value="Unassembled WGS sequence"/>
</dbReference>
<dbReference type="PROSITE" id="PS50885">
    <property type="entry name" value="HAMP"/>
    <property type="match status" value="1"/>
</dbReference>
<evidence type="ECO:0000259" key="13">
    <source>
        <dbReference type="PROSITE" id="PS50885"/>
    </source>
</evidence>
<keyword evidence="15" id="KW-1185">Reference proteome</keyword>
<comment type="caution">
    <text evidence="14">The sequence shown here is derived from an EMBL/GenBank/DDBJ whole genome shotgun (WGS) entry which is preliminary data.</text>
</comment>
<keyword evidence="10" id="KW-0812">Transmembrane</keyword>
<keyword evidence="6" id="KW-0418">Kinase</keyword>
<dbReference type="InterPro" id="IPR011006">
    <property type="entry name" value="CheY-like_superfamily"/>
</dbReference>
<dbReference type="CDD" id="cd06225">
    <property type="entry name" value="HAMP"/>
    <property type="match status" value="1"/>
</dbReference>
<comment type="catalytic activity">
    <reaction evidence="1">
        <text>ATP + protein L-histidine = ADP + protein N-phospho-L-histidine.</text>
        <dbReference type="EC" id="2.7.13.3"/>
    </reaction>
</comment>
<gene>
    <name evidence="14" type="ORF">L3556_03945</name>
</gene>
<feature type="domain" description="Response regulatory" evidence="12">
    <location>
        <begin position="853"/>
        <end position="969"/>
    </location>
</feature>
<dbReference type="Gene3D" id="1.10.287.130">
    <property type="match status" value="1"/>
</dbReference>
<dbReference type="CDD" id="cd00082">
    <property type="entry name" value="HisKA"/>
    <property type="match status" value="1"/>
</dbReference>
<organism evidence="14 15">
    <name type="scientific">Candidatus Synechococcus calcipolaris G9</name>
    <dbReference type="NCBI Taxonomy" id="1497997"/>
    <lineage>
        <taxon>Bacteria</taxon>
        <taxon>Bacillati</taxon>
        <taxon>Cyanobacteriota</taxon>
        <taxon>Cyanophyceae</taxon>
        <taxon>Synechococcales</taxon>
        <taxon>Synechococcaceae</taxon>
        <taxon>Synechococcus</taxon>
    </lineage>
</organism>
<dbReference type="PRINTS" id="PR00344">
    <property type="entry name" value="BCTRLSENSOR"/>
</dbReference>
<evidence type="ECO:0000259" key="11">
    <source>
        <dbReference type="PROSITE" id="PS50109"/>
    </source>
</evidence>
<dbReference type="PANTHER" id="PTHR43047">
    <property type="entry name" value="TWO-COMPONENT HISTIDINE PROTEIN KINASE"/>
    <property type="match status" value="1"/>
</dbReference>
<dbReference type="InterPro" id="IPR005467">
    <property type="entry name" value="His_kinase_dom"/>
</dbReference>
<dbReference type="PANTHER" id="PTHR43047:SF72">
    <property type="entry name" value="OSMOSENSING HISTIDINE PROTEIN KINASE SLN1"/>
    <property type="match status" value="1"/>
</dbReference>
<dbReference type="Pfam" id="PF02518">
    <property type="entry name" value="HATPase_c"/>
    <property type="match status" value="1"/>
</dbReference>
<evidence type="ECO:0000259" key="12">
    <source>
        <dbReference type="PROSITE" id="PS50110"/>
    </source>
</evidence>
<feature type="domain" description="HAMP" evidence="13">
    <location>
        <begin position="331"/>
        <end position="383"/>
    </location>
</feature>
<keyword evidence="10" id="KW-0472">Membrane</keyword>
<dbReference type="InterPro" id="IPR003661">
    <property type="entry name" value="HisK_dim/P_dom"/>
</dbReference>
<dbReference type="Pfam" id="PF22673">
    <property type="entry name" value="MCP-like_PDC_1"/>
    <property type="match status" value="1"/>
</dbReference>
<dbReference type="GO" id="GO:0005524">
    <property type="term" value="F:ATP binding"/>
    <property type="evidence" value="ECO:0007669"/>
    <property type="project" value="UniProtKB-KW"/>
</dbReference>
<dbReference type="InterPro" id="IPR003594">
    <property type="entry name" value="HATPase_dom"/>
</dbReference>
<dbReference type="RefSeq" id="WP_277866007.1">
    <property type="nucleotide sequence ID" value="NZ_JAKKUT010000002.1"/>
</dbReference>
<keyword evidence="14" id="KW-0547">Nucleotide-binding</keyword>
<dbReference type="EMBL" id="JAKKUT010000002">
    <property type="protein sequence ID" value="MDG2990089.1"/>
    <property type="molecule type" value="Genomic_DNA"/>
</dbReference>
<comment type="subcellular location">
    <subcellularLocation>
        <location evidence="2">Membrane</location>
    </subcellularLocation>
</comment>
<reference evidence="14" key="2">
    <citation type="submission" date="2022-01" db="EMBL/GenBank/DDBJ databases">
        <authorList>
            <person name="Zivanovic Y."/>
            <person name="Moreira D."/>
            <person name="Lopez-Garcia P."/>
        </authorList>
    </citation>
    <scope>NUCLEOTIDE SEQUENCE</scope>
    <source>
        <strain evidence="14">G9</strain>
    </source>
</reference>
<dbReference type="Pfam" id="PF00072">
    <property type="entry name" value="Response_reg"/>
    <property type="match status" value="1"/>
</dbReference>
<dbReference type="CDD" id="cd17546">
    <property type="entry name" value="REC_hyHK_CKI1_RcsC-like"/>
    <property type="match status" value="1"/>
</dbReference>
<dbReference type="PROSITE" id="PS50109">
    <property type="entry name" value="HIS_KIN"/>
    <property type="match status" value="1"/>
</dbReference>
<feature type="modified residue" description="4-aspartylphosphate" evidence="8">
    <location>
        <position position="902"/>
    </location>
</feature>